<evidence type="ECO:0000313" key="2">
    <source>
        <dbReference type="Proteomes" id="UP000076567"/>
    </source>
</evidence>
<sequence length="59" mass="6795">MEILLVVSGFFLFFAVIHYAVRTGIDDSKKVNAIRKELSEIKKQLAILGENKKRSDERE</sequence>
<gene>
    <name evidence="1" type="ORF">AWM68_02855</name>
</gene>
<protein>
    <submittedName>
        <fullName evidence="1">Uncharacterized protein</fullName>
    </submittedName>
</protein>
<accession>A0A161TJ32</accession>
<dbReference type="AlphaFoldDB" id="A0A161TJ32"/>
<keyword evidence="2" id="KW-1185">Reference proteome</keyword>
<dbReference type="RefSeq" id="WP_066236626.1">
    <property type="nucleotide sequence ID" value="NZ_LRFC01000001.1"/>
</dbReference>
<name>A0A161TJ32_9BACL</name>
<comment type="caution">
    <text evidence="1">The sequence shown here is derived from an EMBL/GenBank/DDBJ whole genome shotgun (WGS) entry which is preliminary data.</text>
</comment>
<dbReference type="OrthoDB" id="9908547at2"/>
<dbReference type="Proteomes" id="UP000076567">
    <property type="component" value="Unassembled WGS sequence"/>
</dbReference>
<proteinExistence type="predicted"/>
<evidence type="ECO:0000313" key="1">
    <source>
        <dbReference type="EMBL" id="KZE69224.1"/>
    </source>
</evidence>
<organism evidence="1 2">
    <name type="scientific">Fictibacillus phosphorivorans</name>
    <dbReference type="NCBI Taxonomy" id="1221500"/>
    <lineage>
        <taxon>Bacteria</taxon>
        <taxon>Bacillati</taxon>
        <taxon>Bacillota</taxon>
        <taxon>Bacilli</taxon>
        <taxon>Bacillales</taxon>
        <taxon>Fictibacillaceae</taxon>
        <taxon>Fictibacillus</taxon>
    </lineage>
</organism>
<dbReference type="EMBL" id="LRFC01000001">
    <property type="protein sequence ID" value="KZE69224.1"/>
    <property type="molecule type" value="Genomic_DNA"/>
</dbReference>
<reference evidence="2" key="1">
    <citation type="submission" date="2016-01" db="EMBL/GenBank/DDBJ databases">
        <title>Draft genome of Chromobacterium sp. F49.</title>
        <authorList>
            <person name="Hong K.W."/>
        </authorList>
    </citation>
    <scope>NUCLEOTIDE SEQUENCE [LARGE SCALE GENOMIC DNA]</scope>
    <source>
        <strain evidence="2">P7IIIA</strain>
    </source>
</reference>